<dbReference type="AlphaFoldDB" id="A0ABD1ZFS4"/>
<keyword evidence="2" id="KW-1185">Reference proteome</keyword>
<dbReference type="Proteomes" id="UP001605036">
    <property type="component" value="Unassembled WGS sequence"/>
</dbReference>
<accession>A0ABD1ZFS4</accession>
<dbReference type="EMBL" id="JBHFFA010000001">
    <property type="protein sequence ID" value="KAL2649835.1"/>
    <property type="molecule type" value="Genomic_DNA"/>
</dbReference>
<sequence length="77" mass="8576">MKNGVLQQNAMIIFVLQPESNSEWFNSSVFITSQGHPVALLKPSFGRTFFARCTGVESPALIRGRKREEGKSFSGTR</sequence>
<name>A0ABD1ZFS4_9MARC</name>
<organism evidence="1 2">
    <name type="scientific">Riccia fluitans</name>
    <dbReference type="NCBI Taxonomy" id="41844"/>
    <lineage>
        <taxon>Eukaryota</taxon>
        <taxon>Viridiplantae</taxon>
        <taxon>Streptophyta</taxon>
        <taxon>Embryophyta</taxon>
        <taxon>Marchantiophyta</taxon>
        <taxon>Marchantiopsida</taxon>
        <taxon>Marchantiidae</taxon>
        <taxon>Marchantiales</taxon>
        <taxon>Ricciaceae</taxon>
        <taxon>Riccia</taxon>
    </lineage>
</organism>
<evidence type="ECO:0000313" key="2">
    <source>
        <dbReference type="Proteomes" id="UP001605036"/>
    </source>
</evidence>
<gene>
    <name evidence="1" type="ORF">R1flu_017963</name>
</gene>
<evidence type="ECO:0000313" key="1">
    <source>
        <dbReference type="EMBL" id="KAL2649835.1"/>
    </source>
</evidence>
<reference evidence="1 2" key="1">
    <citation type="submission" date="2024-09" db="EMBL/GenBank/DDBJ databases">
        <title>Chromosome-scale assembly of Riccia fluitans.</title>
        <authorList>
            <person name="Paukszto L."/>
            <person name="Sawicki J."/>
            <person name="Karawczyk K."/>
            <person name="Piernik-Szablinska J."/>
            <person name="Szczecinska M."/>
            <person name="Mazdziarz M."/>
        </authorList>
    </citation>
    <scope>NUCLEOTIDE SEQUENCE [LARGE SCALE GENOMIC DNA]</scope>
    <source>
        <strain evidence="1">Rf_01</strain>
        <tissue evidence="1">Aerial parts of the thallus</tissue>
    </source>
</reference>
<proteinExistence type="predicted"/>
<protein>
    <submittedName>
        <fullName evidence="1">Uncharacterized protein</fullName>
    </submittedName>
</protein>
<comment type="caution">
    <text evidence="1">The sequence shown here is derived from an EMBL/GenBank/DDBJ whole genome shotgun (WGS) entry which is preliminary data.</text>
</comment>